<keyword evidence="1" id="KW-0812">Transmembrane</keyword>
<organism evidence="2 3">
    <name type="scientific">Jejuia pallidilutea</name>
    <dbReference type="NCBI Taxonomy" id="504487"/>
    <lineage>
        <taxon>Bacteria</taxon>
        <taxon>Pseudomonadati</taxon>
        <taxon>Bacteroidota</taxon>
        <taxon>Flavobacteriia</taxon>
        <taxon>Flavobacteriales</taxon>
        <taxon>Flavobacteriaceae</taxon>
        <taxon>Jejuia</taxon>
    </lineage>
</organism>
<feature type="transmembrane region" description="Helical" evidence="1">
    <location>
        <begin position="21"/>
        <end position="42"/>
    </location>
</feature>
<dbReference type="Proteomes" id="UP000251545">
    <property type="component" value="Unassembled WGS sequence"/>
</dbReference>
<evidence type="ECO:0000256" key="1">
    <source>
        <dbReference type="SAM" id="Phobius"/>
    </source>
</evidence>
<evidence type="ECO:0000313" key="3">
    <source>
        <dbReference type="Proteomes" id="UP000251545"/>
    </source>
</evidence>
<comment type="caution">
    <text evidence="2">The sequence shown here is derived from an EMBL/GenBank/DDBJ whole genome shotgun (WGS) entry which is preliminary data.</text>
</comment>
<protein>
    <recommendedName>
        <fullName evidence="4">Carboxypeptidase-like protein</fullName>
    </recommendedName>
</protein>
<dbReference type="AlphaFoldDB" id="A0A362X3S1"/>
<proteinExistence type="predicted"/>
<dbReference type="EMBL" id="PVEO01000003">
    <property type="protein sequence ID" value="PQV49482.1"/>
    <property type="molecule type" value="Genomic_DNA"/>
</dbReference>
<name>A0A362X3S1_9FLAO</name>
<evidence type="ECO:0000313" key="2">
    <source>
        <dbReference type="EMBL" id="PQV49482.1"/>
    </source>
</evidence>
<keyword evidence="1" id="KW-1133">Transmembrane helix</keyword>
<accession>A0A362X3S1</accession>
<evidence type="ECO:0008006" key="4">
    <source>
        <dbReference type="Google" id="ProtNLM"/>
    </source>
</evidence>
<gene>
    <name evidence="2" type="ORF">CLV33_103113</name>
</gene>
<dbReference type="SUPFAM" id="SSF56935">
    <property type="entry name" value="Porins"/>
    <property type="match status" value="1"/>
</dbReference>
<sequence length="902" mass="103818">MTQTTPPIKILKENAITKINLFIVLITLSTSLANSQIISGIITDENAKPLRATILIKEVSKPNLIREFHIVRNGNFSFELKNTYPEAIIIEIVSTGFITKTKKVIFIKEINIYNFEFVLVKDTTTKLDQVLIVAKKPPVKKAKDTVSYNLRSFLDGSEEKVQDILKKLPGIEVNNETGLIKYNGKLIETVTLEGDNLFGYNYATGTKNINADIISSVEAIENYSENVLLKGIEKGDKVALNLKLKKNKTDFSGNFDLGLGVFDSIQNVASNSSINVLGINKSYKSFGTFSHNNVGDNASPFNYYSSDLNLERLKELDLFTEKIIPEFQIISFLENNKSNINNQLFTSYNSMFSLNKKLKLKVNLYYLKDKLRSNQLIQNEYKINENEFITFDKKNASKAPKQYRSDVELKYFSSKSTLLKYNLSLRKESIETNIDISSNQNNDYFSFLTSRNEFLKQKLEFTKRLSFNLAFQLYFIQSENTIIQDFNLIPKTSNNVIEDNIQKVDLSKNNIEIKSKILGSKNENKWVFDIGAFKQKEPFQSNLYDATNPDQTLNENTTNNLEYNKKAIYNFASYQHKMGDFRIAPNYTLSLIHQSLGNQITQSEDGSKVLVFEPSINIFYKVNSISSFTLDLGLNQNTNTIRNLFNNPVLINNRTKIQNTPNLSFQKNQFYSVSYNKHDLFNQLQLVLGAKYQKQKGNFFSNTTVNSNSNLINYFYLSDKTENLDFNLIFSKLISPINTNIKFSSFFSLSNYNNIVNNSILRNNKSEQFFSEFFIKTAFKSKINFENEISYQSNKVTSETIFKNESLINKFKIIYTPTDDLFGTLALDYFIPKFGLQSKNYKFLEVKISYKPVDEKWKISLIGSNLLGEDNFIQIQNTDISNNLFRSNLLNRYLLFSYSYIF</sequence>
<keyword evidence="1" id="KW-0472">Membrane</keyword>
<reference evidence="2 3" key="1">
    <citation type="submission" date="2018-02" db="EMBL/GenBank/DDBJ databases">
        <title>Genomic Encyclopedia of Archaeal and Bacterial Type Strains, Phase II (KMG-II): from individual species to whole genera.</title>
        <authorList>
            <person name="Goeker M."/>
        </authorList>
    </citation>
    <scope>NUCLEOTIDE SEQUENCE [LARGE SCALE GENOMIC DNA]</scope>
    <source>
        <strain evidence="2 3">DSM 21165</strain>
    </source>
</reference>